<organism evidence="1 2">
    <name type="scientific">Meloidogyne enterolobii</name>
    <name type="common">Root-knot nematode worm</name>
    <name type="synonym">Meloidogyne mayaguensis</name>
    <dbReference type="NCBI Taxonomy" id="390850"/>
    <lineage>
        <taxon>Eukaryota</taxon>
        <taxon>Metazoa</taxon>
        <taxon>Ecdysozoa</taxon>
        <taxon>Nematoda</taxon>
        <taxon>Chromadorea</taxon>
        <taxon>Rhabditida</taxon>
        <taxon>Tylenchina</taxon>
        <taxon>Tylenchomorpha</taxon>
        <taxon>Tylenchoidea</taxon>
        <taxon>Meloidogynidae</taxon>
        <taxon>Meloidogyninae</taxon>
        <taxon>Meloidogyne</taxon>
    </lineage>
</organism>
<gene>
    <name evidence="1" type="ORF">MENTE1834_LOCUS20865</name>
</gene>
<evidence type="ECO:0000313" key="2">
    <source>
        <dbReference type="Proteomes" id="UP001497535"/>
    </source>
</evidence>
<reference evidence="1" key="1">
    <citation type="submission" date="2023-11" db="EMBL/GenBank/DDBJ databases">
        <authorList>
            <person name="Poullet M."/>
        </authorList>
    </citation>
    <scope>NUCLEOTIDE SEQUENCE</scope>
    <source>
        <strain evidence="1">E1834</strain>
    </source>
</reference>
<dbReference type="Proteomes" id="UP001497535">
    <property type="component" value="Unassembled WGS sequence"/>
</dbReference>
<dbReference type="EMBL" id="CAVMJV010000025">
    <property type="protein sequence ID" value="CAK5074161.1"/>
    <property type="molecule type" value="Genomic_DNA"/>
</dbReference>
<evidence type="ECO:0000313" key="1">
    <source>
        <dbReference type="EMBL" id="CAK5074161.1"/>
    </source>
</evidence>
<accession>A0ACB0Z6V6</accession>
<name>A0ACB0Z6V6_MELEN</name>
<proteinExistence type="predicted"/>
<sequence>MLYLVLILSFSSIYHINAAPPFGQLSVKGNKLLGSNGQPAQLAGMSLFWSNCDEGKIFYNEETLRQLKCAWNANAVRAAMGVESTGCQKPGYLDLPNVERDKVEAVVQAAIKLDMYAVVDYHTEKAQDSLDKAKEFFTYFASKYGNYSNIIYEPFNEPTCDWKTAKAYHEQIVATIRQYDKNNMITLGTSTWSQDVDIASRDPVNGANLCYTLHVYAATHKQNIRDKAQTALDNNVCIFVSEYGTVGATGGGGMDTASMNEWWTFWDKNKISYLNWAISNKGEGSAALNPNTVASDVGNPDHWSADGKFVQSHLKNMDNGVSCDGNKGKYPSGDNVITTTKSPSKNIYPSGDDVPSTKSPNNINYPSGNNIILTTKSPSNGNNNNGKSPSAPSNNNSNGKYPSGDQVITTKSPKNNNNGKYPSAPSNNNSNGKYPSGDQVITTKSPKNNNNGKYPSAPSNNNSNGKYPSGDQVITTKSPKNNKGKNTSAPSNNNNNGKYPSGDNVVLTTNSPSKDNNGGGYPTAPSKVNNNGGGFPSGDNIIITTKSPSNNNKYPSGPSNNNNKYPSGVDVTTTQSPSNDNNGNSSNGSEGQNSISLTVEDNGSWVSGANFRLVFKNNGNVKACALKFDLILNSGQTIQSIWNVQKISGDTYVLPDYVIIQGGNSFTEAGLVVSGPATLPQIKVLGQGECKY</sequence>
<protein>
    <submittedName>
        <fullName evidence="1">Uncharacterized protein</fullName>
    </submittedName>
</protein>
<keyword evidence="2" id="KW-1185">Reference proteome</keyword>
<comment type="caution">
    <text evidence="1">The sequence shown here is derived from an EMBL/GenBank/DDBJ whole genome shotgun (WGS) entry which is preliminary data.</text>
</comment>